<keyword evidence="3" id="KW-1185">Reference proteome</keyword>
<keyword evidence="1" id="KW-0732">Signal</keyword>
<organism evidence="2 3">
    <name type="scientific">Pacificimonas pallii</name>
    <dbReference type="NCBI Taxonomy" id="2827236"/>
    <lineage>
        <taxon>Bacteria</taxon>
        <taxon>Pseudomonadati</taxon>
        <taxon>Pseudomonadota</taxon>
        <taxon>Alphaproteobacteria</taxon>
        <taxon>Sphingomonadales</taxon>
        <taxon>Sphingosinicellaceae</taxon>
        <taxon>Pacificimonas</taxon>
    </lineage>
</organism>
<proteinExistence type="predicted"/>
<protein>
    <submittedName>
        <fullName evidence="2">Murein L,D-transpeptidase catalytic domain family protein</fullName>
    </submittedName>
</protein>
<sequence length="199" mass="21232">MDKSTMTRRRMITLAAAAAAAARALPARAASAARPRLLDRALAALDRHGDIFTHRDRIGIADFASPSGTARFHIVDIASGAAQSLLVAHGSGSDPDHSGFLQRFSNRSGSHATSSGAYLTTTYYRGKYGRSLRLAGLDDSNSNAEPRAIVVHGAWYVDSGMARDQGRIGRSQGCFAFEQSEIAGVLDRLGPGRLIYADR</sequence>
<comment type="caution">
    <text evidence="2">The sequence shown here is derived from an EMBL/GenBank/DDBJ whole genome shotgun (WGS) entry which is preliminary data.</text>
</comment>
<dbReference type="Proteomes" id="UP000722336">
    <property type="component" value="Unassembled WGS sequence"/>
</dbReference>
<evidence type="ECO:0000313" key="3">
    <source>
        <dbReference type="Proteomes" id="UP000722336"/>
    </source>
</evidence>
<name>A0ABS6SER8_9SPHN</name>
<accession>A0ABS6SER8</accession>
<feature type="signal peptide" evidence="1">
    <location>
        <begin position="1"/>
        <end position="29"/>
    </location>
</feature>
<gene>
    <name evidence="2" type="ORF">KCG44_07315</name>
</gene>
<dbReference type="PROSITE" id="PS51318">
    <property type="entry name" value="TAT"/>
    <property type="match status" value="1"/>
</dbReference>
<evidence type="ECO:0000313" key="2">
    <source>
        <dbReference type="EMBL" id="MBV7256593.1"/>
    </source>
</evidence>
<dbReference type="EMBL" id="JAGSPA010000002">
    <property type="protein sequence ID" value="MBV7256593.1"/>
    <property type="molecule type" value="Genomic_DNA"/>
</dbReference>
<evidence type="ECO:0000256" key="1">
    <source>
        <dbReference type="SAM" id="SignalP"/>
    </source>
</evidence>
<dbReference type="PANTHER" id="PTHR38477">
    <property type="entry name" value="HYPOTHETICAL EXPORTED PROTEIN"/>
    <property type="match status" value="1"/>
</dbReference>
<reference evidence="2 3" key="1">
    <citation type="submission" date="2021-04" db="EMBL/GenBank/DDBJ databases">
        <authorList>
            <person name="Pira H."/>
            <person name="Risdian C."/>
            <person name="Wink J."/>
        </authorList>
    </citation>
    <scope>NUCLEOTIDE SEQUENCE [LARGE SCALE GENOMIC DNA]</scope>
    <source>
        <strain evidence="2 3">WHA3</strain>
    </source>
</reference>
<dbReference type="PANTHER" id="PTHR38477:SF1">
    <property type="entry name" value="MUREIN L,D-TRANSPEPTIDASE CATALYTIC DOMAIN FAMILY PROTEIN"/>
    <property type="match status" value="1"/>
</dbReference>
<dbReference type="Pfam" id="PF13645">
    <property type="entry name" value="YkuD_2"/>
    <property type="match status" value="1"/>
</dbReference>
<dbReference type="InterPro" id="IPR032676">
    <property type="entry name" value="YkuD_2"/>
</dbReference>
<dbReference type="RefSeq" id="WP_218445260.1">
    <property type="nucleotide sequence ID" value="NZ_JAGSPA010000002.1"/>
</dbReference>
<dbReference type="InterPro" id="IPR006311">
    <property type="entry name" value="TAT_signal"/>
</dbReference>
<feature type="chain" id="PRO_5045600414" evidence="1">
    <location>
        <begin position="30"/>
        <end position="199"/>
    </location>
</feature>